<dbReference type="Gene3D" id="3.30.70.1230">
    <property type="entry name" value="Nucleotide cyclase"/>
    <property type="match status" value="1"/>
</dbReference>
<evidence type="ECO:0000313" key="2">
    <source>
        <dbReference type="EMBL" id="OEG73931.1"/>
    </source>
</evidence>
<dbReference type="RefSeq" id="WP_069671139.1">
    <property type="nucleotide sequence ID" value="NZ_MCBT01000032.1"/>
</dbReference>
<evidence type="ECO:0000313" key="3">
    <source>
        <dbReference type="Proteomes" id="UP000095230"/>
    </source>
</evidence>
<dbReference type="CDD" id="cd07302">
    <property type="entry name" value="CHD"/>
    <property type="match status" value="1"/>
</dbReference>
<dbReference type="STRING" id="23.BEL05_08465"/>
<dbReference type="EMBL" id="MCBT01000032">
    <property type="protein sequence ID" value="OEG73931.1"/>
    <property type="molecule type" value="Genomic_DNA"/>
</dbReference>
<dbReference type="AlphaFoldDB" id="A0A1E5ITN2"/>
<dbReference type="PROSITE" id="PS50125">
    <property type="entry name" value="GUANYLATE_CYCLASE_2"/>
    <property type="match status" value="1"/>
</dbReference>
<dbReference type="InterPro" id="IPR029787">
    <property type="entry name" value="Nucleotide_cyclase"/>
</dbReference>
<dbReference type="Proteomes" id="UP000095230">
    <property type="component" value="Unassembled WGS sequence"/>
</dbReference>
<dbReference type="SMART" id="SM00044">
    <property type="entry name" value="CYCc"/>
    <property type="match status" value="1"/>
</dbReference>
<dbReference type="InterPro" id="IPR001054">
    <property type="entry name" value="A/G_cyclase"/>
</dbReference>
<protein>
    <recommendedName>
        <fullName evidence="1">Guanylate cyclase domain-containing protein</fullName>
    </recommendedName>
</protein>
<dbReference type="OrthoDB" id="9806704at2"/>
<accession>A0A1E5ITN2</accession>
<proteinExistence type="predicted"/>
<gene>
    <name evidence="2" type="ORF">BEL05_08465</name>
</gene>
<dbReference type="SUPFAM" id="SSF55073">
    <property type="entry name" value="Nucleotide cyclase"/>
    <property type="match status" value="1"/>
</dbReference>
<reference evidence="2 3" key="1">
    <citation type="submission" date="2016-07" db="EMBL/GenBank/DDBJ databases">
        <title>Whole-genome of two Shewanella species isolated from a digestive organ of sea cucumber Apostichopus japonicus Selenka 1867.</title>
        <authorList>
            <person name="Hong H.-H."/>
            <person name="Choi H."/>
            <person name="Cheon S."/>
            <person name="Oh J.-S."/>
            <person name="Lee H.-G."/>
            <person name="Park C."/>
        </authorList>
    </citation>
    <scope>NUCLEOTIDE SEQUENCE [LARGE SCALE GENOMIC DNA]</scope>
    <source>
        <strain evidence="2 3">CSB03KR</strain>
    </source>
</reference>
<evidence type="ECO:0000259" key="1">
    <source>
        <dbReference type="PROSITE" id="PS50125"/>
    </source>
</evidence>
<dbReference type="GO" id="GO:0035556">
    <property type="term" value="P:intracellular signal transduction"/>
    <property type="evidence" value="ECO:0007669"/>
    <property type="project" value="InterPro"/>
</dbReference>
<sequence>MKDGIDTKVAEIIDNAFDVTDITYVPDINDSKLTFGNKGLKLTATTLYIDMRGSTAVLNNHNKTSVAKLHKAYFHTIVTIAKSLGGEVRSFNGDGMLVLFQGTTKKKLSNAVSAAMKMKWMLTSSDSKVKKKMEKYSSVNFGIGIHYGDIICTKVGITGENNRDLVWIGNAVNKSVKIGDKIHNDIGISSYVYSNLEDRVKYVTEKDWYGNDVKKDIWKTATIEYNGSDETYYFTTYHLEVT</sequence>
<feature type="domain" description="Guanylate cyclase" evidence="1">
    <location>
        <begin position="45"/>
        <end position="179"/>
    </location>
</feature>
<dbReference type="GO" id="GO:0009190">
    <property type="term" value="P:cyclic nucleotide biosynthetic process"/>
    <property type="evidence" value="ECO:0007669"/>
    <property type="project" value="InterPro"/>
</dbReference>
<comment type="caution">
    <text evidence="2">The sequence shown here is derived from an EMBL/GenBank/DDBJ whole genome shotgun (WGS) entry which is preliminary data.</text>
</comment>
<dbReference type="GO" id="GO:0004016">
    <property type="term" value="F:adenylate cyclase activity"/>
    <property type="evidence" value="ECO:0007669"/>
    <property type="project" value="UniProtKB-ARBA"/>
</dbReference>
<dbReference type="Pfam" id="PF00211">
    <property type="entry name" value="Guanylate_cyc"/>
    <property type="match status" value="1"/>
</dbReference>
<organism evidence="2 3">
    <name type="scientific">Shewanella colwelliana</name>
    <name type="common">Alteromonas colwelliana</name>
    <dbReference type="NCBI Taxonomy" id="23"/>
    <lineage>
        <taxon>Bacteria</taxon>
        <taxon>Pseudomonadati</taxon>
        <taxon>Pseudomonadota</taxon>
        <taxon>Gammaproteobacteria</taxon>
        <taxon>Alteromonadales</taxon>
        <taxon>Shewanellaceae</taxon>
        <taxon>Shewanella</taxon>
    </lineage>
</organism>
<name>A0A1E5ITN2_SHECO</name>